<evidence type="ECO:0000313" key="3">
    <source>
        <dbReference type="Proteomes" id="UP000001997"/>
    </source>
</evidence>
<feature type="compositionally biased region" description="Low complexity" evidence="1">
    <location>
        <begin position="232"/>
        <end position="274"/>
    </location>
</feature>
<proteinExistence type="predicted"/>
<feature type="compositionally biased region" description="Low complexity" evidence="1">
    <location>
        <begin position="321"/>
        <end position="339"/>
    </location>
</feature>
<feature type="region of interest" description="Disordered" evidence="1">
    <location>
        <begin position="19"/>
        <end position="39"/>
    </location>
</feature>
<sequence length="507" mass="54575">MLNRKLNKKLNLSLAKGLQESGPYTPLDQTLKTPVDAPNHGNYFPGVTPGFQGANGGHASSSTNSLYSHYNESDDMLMDEDTSRVRNYTVSFTPQFDSLVLSIYSQIMAHPTTTPFSGMIPPSGLVSKVSNETMNVLMRTTAKPNHPIYDGSGIVNNDHLRSAAYQPVFLQLFRKRFLDLCTAQGNKEPHKVPASTTVSITASGGMVAPPLGSRQSSISNLSLNELNISQNQNQNQNQSQQNQQNQSQIPSQLQNSGTRSRSTSLSLRKQSLTRNNSHSGGSNWLHVGNLNNIRGHAPQEMTTSTDSLQSMQDYVPQSLINRSGAAGNGNGNSHTSANGHPSLTPNGSSSGFHAMMMDYQTPPSSHKGSVSSEYTPPSSASSSASGQFGAQTPQLINSGLSGDFDDITLHQPRSLNHNFPRPLTINTESANQHGFANGQSGTLDSPFMSATTPSEEVGYFMNGTASGFPSFLGVVPQEEPKKDVNLPANVSLSEKKRDSLKLKRGIH</sequence>
<dbReference type="EMBL" id="CH408155">
    <property type="protein sequence ID" value="EDK36201.2"/>
    <property type="molecule type" value="Genomic_DNA"/>
</dbReference>
<dbReference type="InParanoid" id="A5DAJ4"/>
<protein>
    <submittedName>
        <fullName evidence="2">Uncharacterized protein</fullName>
    </submittedName>
</protein>
<feature type="region of interest" description="Disordered" evidence="1">
    <location>
        <begin position="232"/>
        <end position="290"/>
    </location>
</feature>
<keyword evidence="3" id="KW-1185">Reference proteome</keyword>
<evidence type="ECO:0000256" key="1">
    <source>
        <dbReference type="SAM" id="MobiDB-lite"/>
    </source>
</evidence>
<dbReference type="KEGG" id="pgu:PGUG_00299"/>
<evidence type="ECO:0000313" key="2">
    <source>
        <dbReference type="EMBL" id="EDK36201.2"/>
    </source>
</evidence>
<accession>A5DAJ4</accession>
<dbReference type="OMA" id="HEYQPII"/>
<feature type="region of interest" description="Disordered" evidence="1">
    <location>
        <begin position="320"/>
        <end position="399"/>
    </location>
</feature>
<feature type="compositionally biased region" description="Polar residues" evidence="1">
    <location>
        <begin position="386"/>
        <end position="399"/>
    </location>
</feature>
<dbReference type="VEuPathDB" id="FungiDB:PGUG_00299"/>
<dbReference type="OrthoDB" id="4093447at2759"/>
<dbReference type="AlphaFoldDB" id="A5DAJ4"/>
<organism evidence="2 3">
    <name type="scientific">Meyerozyma guilliermondii (strain ATCC 6260 / CBS 566 / DSM 6381 / JCM 1539 / NBRC 10279 / NRRL Y-324)</name>
    <name type="common">Yeast</name>
    <name type="synonym">Candida guilliermondii</name>
    <dbReference type="NCBI Taxonomy" id="294746"/>
    <lineage>
        <taxon>Eukaryota</taxon>
        <taxon>Fungi</taxon>
        <taxon>Dikarya</taxon>
        <taxon>Ascomycota</taxon>
        <taxon>Saccharomycotina</taxon>
        <taxon>Pichiomycetes</taxon>
        <taxon>Debaryomycetaceae</taxon>
        <taxon>Meyerozyma</taxon>
    </lineage>
</organism>
<name>A5DAJ4_PICGU</name>
<dbReference type="GeneID" id="5129311"/>
<feature type="compositionally biased region" description="Low complexity" evidence="1">
    <location>
        <begin position="369"/>
        <end position="385"/>
    </location>
</feature>
<reference evidence="2 3" key="1">
    <citation type="journal article" date="2009" name="Nature">
        <title>Evolution of pathogenicity and sexual reproduction in eight Candida genomes.</title>
        <authorList>
            <person name="Butler G."/>
            <person name="Rasmussen M.D."/>
            <person name="Lin M.F."/>
            <person name="Santos M.A."/>
            <person name="Sakthikumar S."/>
            <person name="Munro C.A."/>
            <person name="Rheinbay E."/>
            <person name="Grabherr M."/>
            <person name="Forche A."/>
            <person name="Reedy J.L."/>
            <person name="Agrafioti I."/>
            <person name="Arnaud M.B."/>
            <person name="Bates S."/>
            <person name="Brown A.J."/>
            <person name="Brunke S."/>
            <person name="Costanzo M.C."/>
            <person name="Fitzpatrick D.A."/>
            <person name="de Groot P.W."/>
            <person name="Harris D."/>
            <person name="Hoyer L.L."/>
            <person name="Hube B."/>
            <person name="Klis F.M."/>
            <person name="Kodira C."/>
            <person name="Lennard N."/>
            <person name="Logue M.E."/>
            <person name="Martin R."/>
            <person name="Neiman A.M."/>
            <person name="Nikolaou E."/>
            <person name="Quail M.A."/>
            <person name="Quinn J."/>
            <person name="Santos M.C."/>
            <person name="Schmitzberger F.F."/>
            <person name="Sherlock G."/>
            <person name="Shah P."/>
            <person name="Silverstein K.A."/>
            <person name="Skrzypek M.S."/>
            <person name="Soll D."/>
            <person name="Staggs R."/>
            <person name="Stansfield I."/>
            <person name="Stumpf M.P."/>
            <person name="Sudbery P.E."/>
            <person name="Srikantha T."/>
            <person name="Zeng Q."/>
            <person name="Berman J."/>
            <person name="Berriman M."/>
            <person name="Heitman J."/>
            <person name="Gow N.A."/>
            <person name="Lorenz M.C."/>
            <person name="Birren B.W."/>
            <person name="Kellis M."/>
            <person name="Cuomo C.A."/>
        </authorList>
    </citation>
    <scope>NUCLEOTIDE SEQUENCE [LARGE SCALE GENOMIC DNA]</scope>
    <source>
        <strain evidence="3">ATCC 6260 / CBS 566 / DSM 6381 / JCM 1539 / NBRC 10279 / NRRL Y-324</strain>
    </source>
</reference>
<dbReference type="HOGENOM" id="CLU_542928_0_0_1"/>
<dbReference type="Proteomes" id="UP000001997">
    <property type="component" value="Unassembled WGS sequence"/>
</dbReference>
<feature type="compositionally biased region" description="Polar residues" evidence="1">
    <location>
        <begin position="341"/>
        <end position="351"/>
    </location>
</feature>
<dbReference type="RefSeq" id="XP_001486922.2">
    <property type="nucleotide sequence ID" value="XM_001486872.1"/>
</dbReference>
<dbReference type="eggNOG" id="ENOG502SRSS">
    <property type="taxonomic scope" value="Eukaryota"/>
</dbReference>
<gene>
    <name evidence="2" type="ORF">PGUG_00299</name>
</gene>